<evidence type="ECO:0000313" key="2">
    <source>
        <dbReference type="Ensembl" id="ENSANIP00000011605.1"/>
    </source>
</evidence>
<protein>
    <submittedName>
        <fullName evidence="2">Uncharacterized protein</fullName>
    </submittedName>
</protein>
<organism evidence="2 3">
    <name type="scientific">Accipiter nisus</name>
    <name type="common">Eurasian sparrowhawk</name>
    <dbReference type="NCBI Taxonomy" id="211598"/>
    <lineage>
        <taxon>Eukaryota</taxon>
        <taxon>Metazoa</taxon>
        <taxon>Chordata</taxon>
        <taxon>Craniata</taxon>
        <taxon>Vertebrata</taxon>
        <taxon>Euteleostomi</taxon>
        <taxon>Archelosauria</taxon>
        <taxon>Archosauria</taxon>
        <taxon>Dinosauria</taxon>
        <taxon>Saurischia</taxon>
        <taxon>Theropoda</taxon>
        <taxon>Coelurosauria</taxon>
        <taxon>Aves</taxon>
        <taxon>Neognathae</taxon>
        <taxon>Neoaves</taxon>
        <taxon>Telluraves</taxon>
        <taxon>Accipitrimorphae</taxon>
        <taxon>Accipitriformes</taxon>
        <taxon>Accipitridae</taxon>
        <taxon>Accipitrinae</taxon>
        <taxon>Accipiter</taxon>
    </lineage>
</organism>
<dbReference type="AlphaFoldDB" id="A0A8B9RVA9"/>
<reference evidence="2" key="2">
    <citation type="submission" date="2025-09" db="UniProtKB">
        <authorList>
            <consortium name="Ensembl"/>
        </authorList>
    </citation>
    <scope>IDENTIFICATION</scope>
</reference>
<name>A0A8B9RVA9_9AVES</name>
<dbReference type="Ensembl" id="ENSANIT00000012003.1">
    <property type="protein sequence ID" value="ENSANIP00000011605.1"/>
    <property type="gene ID" value="ENSANIG00000007848.1"/>
</dbReference>
<reference evidence="2" key="1">
    <citation type="submission" date="2025-08" db="UniProtKB">
        <authorList>
            <consortium name="Ensembl"/>
        </authorList>
    </citation>
    <scope>IDENTIFICATION</scope>
</reference>
<sequence length="114" mass="12651">ELGYAAGSPTPNPTSGNGDRCPETLDSPSRPGHRQLWGTLQQCTYIEFVAMLACKVPCISLASAAFVHVHLLGNRYLFYLLPSCTDSDFLCTFTTVLLLLSFRKESHIRSRRNT</sequence>
<evidence type="ECO:0000313" key="3">
    <source>
        <dbReference type="Proteomes" id="UP000694541"/>
    </source>
</evidence>
<dbReference type="Proteomes" id="UP000694541">
    <property type="component" value="Unplaced"/>
</dbReference>
<evidence type="ECO:0000256" key="1">
    <source>
        <dbReference type="SAM" id="MobiDB-lite"/>
    </source>
</evidence>
<keyword evidence="3" id="KW-1185">Reference proteome</keyword>
<proteinExistence type="predicted"/>
<accession>A0A8B9RVA9</accession>
<feature type="region of interest" description="Disordered" evidence="1">
    <location>
        <begin position="1"/>
        <end position="32"/>
    </location>
</feature>